<protein>
    <recommendedName>
        <fullName evidence="4">Flagellar FliJ protein</fullName>
    </recommendedName>
</protein>
<name>A0ABS6XJR2_9SPHN</name>
<sequence>MKTPYDAALRALEHEMDALKRVIGAATQRLDEMQSLHEALEGQIVHEQKLATLDHMLFADAYLARARNERAMLNEQRCAAEAELAELRDKAAEQYASIRAVGNAADRYREEAERARDRAEQQLVDDVVAARFVRSMRHARDRKRLS</sequence>
<evidence type="ECO:0000256" key="1">
    <source>
        <dbReference type="SAM" id="Coils"/>
    </source>
</evidence>
<evidence type="ECO:0008006" key="4">
    <source>
        <dbReference type="Google" id="ProtNLM"/>
    </source>
</evidence>
<dbReference type="Proteomes" id="UP001197214">
    <property type="component" value="Unassembled WGS sequence"/>
</dbReference>
<organism evidence="2 3">
    <name type="scientific">Stakelama flava</name>
    <dbReference type="NCBI Taxonomy" id="2860338"/>
    <lineage>
        <taxon>Bacteria</taxon>
        <taxon>Pseudomonadati</taxon>
        <taxon>Pseudomonadota</taxon>
        <taxon>Alphaproteobacteria</taxon>
        <taxon>Sphingomonadales</taxon>
        <taxon>Sphingomonadaceae</taxon>
        <taxon>Stakelama</taxon>
    </lineage>
</organism>
<dbReference type="RefSeq" id="WP_219237547.1">
    <property type="nucleotide sequence ID" value="NZ_JAHWZX010000004.1"/>
</dbReference>
<reference evidence="2 3" key="1">
    <citation type="submission" date="2021-07" db="EMBL/GenBank/DDBJ databases">
        <title>Stakelama flava sp. nov., a novel endophytic bacterium isolated from branch of Kandelia candel.</title>
        <authorList>
            <person name="Tuo L."/>
        </authorList>
    </citation>
    <scope>NUCLEOTIDE SEQUENCE [LARGE SCALE GENOMIC DNA]</scope>
    <source>
        <strain evidence="2 3">CBK3Z-3</strain>
    </source>
</reference>
<gene>
    <name evidence="2" type="ORF">KY084_06075</name>
</gene>
<accession>A0ABS6XJR2</accession>
<feature type="coiled-coil region" evidence="1">
    <location>
        <begin position="98"/>
        <end position="125"/>
    </location>
</feature>
<evidence type="ECO:0000313" key="2">
    <source>
        <dbReference type="EMBL" id="MBW4330440.1"/>
    </source>
</evidence>
<proteinExistence type="predicted"/>
<evidence type="ECO:0000313" key="3">
    <source>
        <dbReference type="Proteomes" id="UP001197214"/>
    </source>
</evidence>
<keyword evidence="1" id="KW-0175">Coiled coil</keyword>
<comment type="caution">
    <text evidence="2">The sequence shown here is derived from an EMBL/GenBank/DDBJ whole genome shotgun (WGS) entry which is preliminary data.</text>
</comment>
<keyword evidence="3" id="KW-1185">Reference proteome</keyword>
<feature type="coiled-coil region" evidence="1">
    <location>
        <begin position="9"/>
        <end position="43"/>
    </location>
</feature>
<dbReference type="EMBL" id="JAHWZX010000004">
    <property type="protein sequence ID" value="MBW4330440.1"/>
    <property type="molecule type" value="Genomic_DNA"/>
</dbReference>